<keyword evidence="3 19" id="KW-0723">Serine/threonine-protein kinase</keyword>
<dbReference type="SMART" id="SM00473">
    <property type="entry name" value="PAN_AP"/>
    <property type="match status" value="1"/>
</dbReference>
<dbReference type="CDD" id="cd14066">
    <property type="entry name" value="STKc_IRAK"/>
    <property type="match status" value="1"/>
</dbReference>
<reference evidence="25 26" key="1">
    <citation type="journal article" date="2023" name="G3 (Bethesda)">
        <title>A haplotype-resolved chromosome-scale genome for Quercus rubra L. provides insights into the genetics of adaptive traits for red oak species.</title>
        <authorList>
            <person name="Kapoor B."/>
            <person name="Jenkins J."/>
            <person name="Schmutz J."/>
            <person name="Zhebentyayeva T."/>
            <person name="Kuelheim C."/>
            <person name="Coggeshall M."/>
            <person name="Heim C."/>
            <person name="Lasky J.R."/>
            <person name="Leites L."/>
            <person name="Islam-Faridi N."/>
            <person name="Romero-Severson J."/>
            <person name="DeLeo V.L."/>
            <person name="Lucas S.M."/>
            <person name="Lazic D."/>
            <person name="Gailing O."/>
            <person name="Carlson J."/>
            <person name="Staton M."/>
        </authorList>
    </citation>
    <scope>NUCLEOTIDE SEQUENCE [LARGE SCALE GENOMIC DNA]</scope>
    <source>
        <strain evidence="25">Pseudo-F2</strain>
    </source>
</reference>
<keyword evidence="2" id="KW-1003">Cell membrane</keyword>
<comment type="similarity">
    <text evidence="19">Belongs to the protein kinase superfamily. Ser/Thr protein kinase family.</text>
</comment>
<dbReference type="SMART" id="SM00220">
    <property type="entry name" value="S_TKc"/>
    <property type="match status" value="1"/>
</dbReference>
<evidence type="ECO:0000256" key="9">
    <source>
        <dbReference type="ARBA" id="ARBA00022741"/>
    </source>
</evidence>
<dbReference type="PROSITE" id="PS50011">
    <property type="entry name" value="PROTEIN_KINASE_DOM"/>
    <property type="match status" value="1"/>
</dbReference>
<evidence type="ECO:0000256" key="20">
    <source>
        <dbReference type="SAM" id="Phobius"/>
    </source>
</evidence>
<dbReference type="PROSITE" id="PS50927">
    <property type="entry name" value="BULB_LECTIN"/>
    <property type="match status" value="1"/>
</dbReference>
<evidence type="ECO:0000256" key="17">
    <source>
        <dbReference type="ARBA" id="ARBA00047899"/>
    </source>
</evidence>
<dbReference type="InterPro" id="IPR008271">
    <property type="entry name" value="Ser/Thr_kinase_AS"/>
</dbReference>
<dbReference type="Pfam" id="PF07714">
    <property type="entry name" value="PK_Tyr_Ser-Thr"/>
    <property type="match status" value="1"/>
</dbReference>
<dbReference type="Gene3D" id="2.90.10.10">
    <property type="entry name" value="Bulb-type lectin domain"/>
    <property type="match status" value="1"/>
</dbReference>
<keyword evidence="4" id="KW-0597">Phosphoprotein</keyword>
<dbReference type="InterPro" id="IPR003609">
    <property type="entry name" value="Pan_app"/>
</dbReference>
<dbReference type="Proteomes" id="UP001324115">
    <property type="component" value="Unassembled WGS sequence"/>
</dbReference>
<evidence type="ECO:0000256" key="13">
    <source>
        <dbReference type="ARBA" id="ARBA00023136"/>
    </source>
</evidence>
<evidence type="ECO:0000259" key="23">
    <source>
        <dbReference type="PROSITE" id="PS50927"/>
    </source>
</evidence>
<dbReference type="InterPro" id="IPR001480">
    <property type="entry name" value="Bulb-type_lectin_dom"/>
</dbReference>
<evidence type="ECO:0000256" key="4">
    <source>
        <dbReference type="ARBA" id="ARBA00022553"/>
    </source>
</evidence>
<dbReference type="GO" id="GO:0030246">
    <property type="term" value="F:carbohydrate binding"/>
    <property type="evidence" value="ECO:0007669"/>
    <property type="project" value="UniProtKB-KW"/>
</dbReference>
<dbReference type="InterPro" id="IPR036426">
    <property type="entry name" value="Bulb-type_lectin_dom_sf"/>
</dbReference>
<keyword evidence="15" id="KW-0675">Receptor</keyword>
<dbReference type="SUPFAM" id="SSF56112">
    <property type="entry name" value="Protein kinase-like (PK-like)"/>
    <property type="match status" value="1"/>
</dbReference>
<keyword evidence="16" id="KW-0325">Glycoprotein</keyword>
<dbReference type="PANTHER" id="PTHR27002:SF1075">
    <property type="entry name" value="RECEPTOR-LIKE SERINE_THREONINE-PROTEIN KINASE"/>
    <property type="match status" value="1"/>
</dbReference>
<dbReference type="PANTHER" id="PTHR27002">
    <property type="entry name" value="RECEPTOR-LIKE SERINE/THREONINE-PROTEIN KINASE SD1-8"/>
    <property type="match status" value="1"/>
</dbReference>
<dbReference type="SUPFAM" id="SSF51110">
    <property type="entry name" value="alpha-D-mannose-specific plant lectins"/>
    <property type="match status" value="1"/>
</dbReference>
<evidence type="ECO:0000259" key="22">
    <source>
        <dbReference type="PROSITE" id="PS50011"/>
    </source>
</evidence>
<feature type="transmembrane region" description="Helical" evidence="20">
    <location>
        <begin position="443"/>
        <end position="469"/>
    </location>
</feature>
<feature type="chain" id="PRO_5042890845" description="Receptor-like serine/threonine-protein kinase" evidence="21">
    <location>
        <begin position="26"/>
        <end position="844"/>
    </location>
</feature>
<evidence type="ECO:0000256" key="14">
    <source>
        <dbReference type="ARBA" id="ARBA00023157"/>
    </source>
</evidence>
<dbReference type="InterPro" id="IPR000858">
    <property type="entry name" value="S_locus_glycoprot_dom"/>
</dbReference>
<dbReference type="InterPro" id="IPR011009">
    <property type="entry name" value="Kinase-like_dom_sf"/>
</dbReference>
<keyword evidence="10 19" id="KW-0418">Kinase</keyword>
<dbReference type="EC" id="2.7.11.1" evidence="19"/>
<dbReference type="Pfam" id="PF00954">
    <property type="entry name" value="S_locus_glycop"/>
    <property type="match status" value="1"/>
</dbReference>
<evidence type="ECO:0000313" key="26">
    <source>
        <dbReference type="Proteomes" id="UP001324115"/>
    </source>
</evidence>
<evidence type="ECO:0000256" key="12">
    <source>
        <dbReference type="ARBA" id="ARBA00022989"/>
    </source>
</evidence>
<sequence>MISRISPLIVFLLLLFCIRFQSTNTTTNDTVTNTIQPGHSLSTSETIVSTNGIFELGFFTPGNSTKYYLGIRFKKVSTQNVVWVANREYPFPNSSAALCLNSDGNLVISDGRMTYMMANTSAGNGTYAMLLDTGNLIVTNKVLEVLWQSFDYPTDTIIPGMKLELDFVATSWKSTEDPAPGLFSLQLSSSDQLTIWEGSKVYRISSIYTFGVLSHSDWYGYGTITWPINYTSGISKMVLDVYGQLKLQSWSEDDQRWHSLQSSRCGNYDLCGAFSVCNETAEVPCGCLTGFKPVSADAWSNGNSSSTGCLRKTALQCTKNIDVQKDGFFRMSIVDWPDNPQHRETANPTDCQSACLNNCSCVAYAYYYIKRDPKNPKDPKLQCLVWHGALLNLKQHSADDINGIDFYLKLATSDLVKLDANSRNQTSIDTVNNNSISSTNFKFGVLQILVLTLSTPFAMLILGLLFYYVRRKLRKKGEDLLQLDVGMTQTTENSELSEVSKPGDGKKKEVKMPLFSFKSVAAATDNFSDANKLGEGGFGPVYKGILRKGDEVAVKRLSKRSGQGWEELKNEAMLIAKLQHKNLVRLLGCCIERDEKILVYEYMSNKSLDFFLFDPEKRKILDWGTRLQVIEGVAQGLLYLHQYSRFRIIHRDLKASNILLDSDMNPKISDFGMARIFGGNDSQANTNRIVGTYGYMSPEYALEGLFSIKSDVFSFGVLLLEIVSGQKNTGFYLTDSCHLLGYAWELWTSERGSDLVDPLLDVVSSMHVALRYINIALLCVQESAADRPTMSEVVTMLSNESVALPCPKQPGFLNVGTVVKVNQINSMTEICSVNHASISIVQGR</sequence>
<evidence type="ECO:0000256" key="8">
    <source>
        <dbReference type="ARBA" id="ARBA00022734"/>
    </source>
</evidence>
<keyword evidence="6 20" id="KW-0812">Transmembrane</keyword>
<evidence type="ECO:0000313" key="25">
    <source>
        <dbReference type="EMBL" id="KAK4576447.1"/>
    </source>
</evidence>
<feature type="signal peptide" evidence="21">
    <location>
        <begin position="1"/>
        <end position="25"/>
    </location>
</feature>
<evidence type="ECO:0000256" key="11">
    <source>
        <dbReference type="ARBA" id="ARBA00022840"/>
    </source>
</evidence>
<gene>
    <name evidence="25" type="ORF">RGQ29_027131</name>
</gene>
<evidence type="ECO:0000256" key="18">
    <source>
        <dbReference type="ARBA" id="ARBA00048679"/>
    </source>
</evidence>
<dbReference type="CDD" id="cd01098">
    <property type="entry name" value="PAN_AP_plant"/>
    <property type="match status" value="1"/>
</dbReference>
<keyword evidence="5 19" id="KW-0808">Transferase</keyword>
<keyword evidence="7 21" id="KW-0732">Signal</keyword>
<keyword evidence="26" id="KW-1185">Reference proteome</keyword>
<dbReference type="GO" id="GO:0005524">
    <property type="term" value="F:ATP binding"/>
    <property type="evidence" value="ECO:0007669"/>
    <property type="project" value="UniProtKB-KW"/>
</dbReference>
<dbReference type="CDD" id="cd00028">
    <property type="entry name" value="B_lectin"/>
    <property type="match status" value="1"/>
</dbReference>
<evidence type="ECO:0000256" key="6">
    <source>
        <dbReference type="ARBA" id="ARBA00022692"/>
    </source>
</evidence>
<evidence type="ECO:0000256" key="10">
    <source>
        <dbReference type="ARBA" id="ARBA00022777"/>
    </source>
</evidence>
<feature type="domain" description="Apple" evidence="24">
    <location>
        <begin position="317"/>
        <end position="411"/>
    </location>
</feature>
<keyword evidence="11 19" id="KW-0067">ATP-binding</keyword>
<evidence type="ECO:0000256" key="19">
    <source>
        <dbReference type="PIRNR" id="PIRNR000641"/>
    </source>
</evidence>
<evidence type="ECO:0000256" key="15">
    <source>
        <dbReference type="ARBA" id="ARBA00023170"/>
    </source>
</evidence>
<dbReference type="PIRSF" id="PIRSF000641">
    <property type="entry name" value="SRK"/>
    <property type="match status" value="1"/>
</dbReference>
<name>A0AAN7ENA0_QUERU</name>
<evidence type="ECO:0000256" key="5">
    <source>
        <dbReference type="ARBA" id="ARBA00022679"/>
    </source>
</evidence>
<dbReference type="Pfam" id="PF08276">
    <property type="entry name" value="PAN_2"/>
    <property type="match status" value="1"/>
</dbReference>
<comment type="subcellular location">
    <subcellularLocation>
        <location evidence="1">Cell membrane</location>
        <topology evidence="1">Single-pass type I membrane protein</topology>
    </subcellularLocation>
</comment>
<dbReference type="PROSITE" id="PS50948">
    <property type="entry name" value="PAN"/>
    <property type="match status" value="1"/>
</dbReference>
<dbReference type="FunFam" id="2.90.10.10:FF:000009">
    <property type="entry name" value="Receptor-like serine/threonine-protein kinase SD1-8"/>
    <property type="match status" value="1"/>
</dbReference>
<organism evidence="25 26">
    <name type="scientific">Quercus rubra</name>
    <name type="common">Northern red oak</name>
    <name type="synonym">Quercus borealis</name>
    <dbReference type="NCBI Taxonomy" id="3512"/>
    <lineage>
        <taxon>Eukaryota</taxon>
        <taxon>Viridiplantae</taxon>
        <taxon>Streptophyta</taxon>
        <taxon>Embryophyta</taxon>
        <taxon>Tracheophyta</taxon>
        <taxon>Spermatophyta</taxon>
        <taxon>Magnoliopsida</taxon>
        <taxon>eudicotyledons</taxon>
        <taxon>Gunneridae</taxon>
        <taxon>Pentapetalae</taxon>
        <taxon>rosids</taxon>
        <taxon>fabids</taxon>
        <taxon>Fagales</taxon>
        <taxon>Fagaceae</taxon>
        <taxon>Quercus</taxon>
    </lineage>
</organism>
<dbReference type="Gene3D" id="3.30.200.20">
    <property type="entry name" value="Phosphorylase Kinase, domain 1"/>
    <property type="match status" value="1"/>
</dbReference>
<dbReference type="SMART" id="SM00108">
    <property type="entry name" value="B_lectin"/>
    <property type="match status" value="1"/>
</dbReference>
<dbReference type="PROSITE" id="PS00108">
    <property type="entry name" value="PROTEIN_KINASE_ST"/>
    <property type="match status" value="1"/>
</dbReference>
<comment type="catalytic activity">
    <reaction evidence="18 19">
        <text>L-seryl-[protein] + ATP = O-phospho-L-seryl-[protein] + ADP + H(+)</text>
        <dbReference type="Rhea" id="RHEA:17989"/>
        <dbReference type="Rhea" id="RHEA-COMP:9863"/>
        <dbReference type="Rhea" id="RHEA-COMP:11604"/>
        <dbReference type="ChEBI" id="CHEBI:15378"/>
        <dbReference type="ChEBI" id="CHEBI:29999"/>
        <dbReference type="ChEBI" id="CHEBI:30616"/>
        <dbReference type="ChEBI" id="CHEBI:83421"/>
        <dbReference type="ChEBI" id="CHEBI:456216"/>
        <dbReference type="EC" id="2.7.11.1"/>
    </reaction>
</comment>
<accession>A0AAN7ENA0</accession>
<dbReference type="GO" id="GO:0048544">
    <property type="term" value="P:recognition of pollen"/>
    <property type="evidence" value="ECO:0007669"/>
    <property type="project" value="InterPro"/>
</dbReference>
<evidence type="ECO:0000256" key="3">
    <source>
        <dbReference type="ARBA" id="ARBA00022527"/>
    </source>
</evidence>
<dbReference type="InterPro" id="IPR024171">
    <property type="entry name" value="SRK-like_kinase"/>
</dbReference>
<dbReference type="InterPro" id="IPR000719">
    <property type="entry name" value="Prot_kinase_dom"/>
</dbReference>
<dbReference type="FunFam" id="3.30.200.20:FF:000951">
    <property type="entry name" value="Uncharacterized protein"/>
    <property type="match status" value="1"/>
</dbReference>
<comment type="caution">
    <text evidence="25">The sequence shown here is derived from an EMBL/GenBank/DDBJ whole genome shotgun (WGS) entry which is preliminary data.</text>
</comment>
<feature type="domain" description="Bulb-type lectin" evidence="23">
    <location>
        <begin position="32"/>
        <end position="151"/>
    </location>
</feature>
<evidence type="ECO:0000256" key="2">
    <source>
        <dbReference type="ARBA" id="ARBA00022475"/>
    </source>
</evidence>
<proteinExistence type="inferred from homology"/>
<dbReference type="FunFam" id="1.10.510.10:FF:000060">
    <property type="entry name" value="G-type lectin S-receptor-like serine/threonine-protein kinase"/>
    <property type="match status" value="1"/>
</dbReference>
<keyword evidence="9 19" id="KW-0547">Nucleotide-binding</keyword>
<dbReference type="GO" id="GO:0005886">
    <property type="term" value="C:plasma membrane"/>
    <property type="evidence" value="ECO:0007669"/>
    <property type="project" value="UniProtKB-SubCell"/>
</dbReference>
<dbReference type="Pfam" id="PF01453">
    <property type="entry name" value="B_lectin"/>
    <property type="match status" value="1"/>
</dbReference>
<evidence type="ECO:0000259" key="24">
    <source>
        <dbReference type="PROSITE" id="PS50948"/>
    </source>
</evidence>
<comment type="catalytic activity">
    <reaction evidence="17 19">
        <text>L-threonyl-[protein] + ATP = O-phospho-L-threonyl-[protein] + ADP + H(+)</text>
        <dbReference type="Rhea" id="RHEA:46608"/>
        <dbReference type="Rhea" id="RHEA-COMP:11060"/>
        <dbReference type="Rhea" id="RHEA-COMP:11605"/>
        <dbReference type="ChEBI" id="CHEBI:15378"/>
        <dbReference type="ChEBI" id="CHEBI:30013"/>
        <dbReference type="ChEBI" id="CHEBI:30616"/>
        <dbReference type="ChEBI" id="CHEBI:61977"/>
        <dbReference type="ChEBI" id="CHEBI:456216"/>
        <dbReference type="EC" id="2.7.11.1"/>
    </reaction>
</comment>
<protein>
    <recommendedName>
        <fullName evidence="19">Receptor-like serine/threonine-protein kinase</fullName>
        <ecNumber evidence="19">2.7.11.1</ecNumber>
    </recommendedName>
</protein>
<dbReference type="Gene3D" id="1.10.510.10">
    <property type="entry name" value="Transferase(Phosphotransferase) domain 1"/>
    <property type="match status" value="1"/>
</dbReference>
<keyword evidence="12 20" id="KW-1133">Transmembrane helix</keyword>
<keyword evidence="8" id="KW-0430">Lectin</keyword>
<dbReference type="AlphaFoldDB" id="A0AAN7ENA0"/>
<dbReference type="EMBL" id="JAXUIC010000008">
    <property type="protein sequence ID" value="KAK4576447.1"/>
    <property type="molecule type" value="Genomic_DNA"/>
</dbReference>
<dbReference type="InterPro" id="IPR001245">
    <property type="entry name" value="Ser-Thr/Tyr_kinase_cat_dom"/>
</dbReference>
<dbReference type="GO" id="GO:0004674">
    <property type="term" value="F:protein serine/threonine kinase activity"/>
    <property type="evidence" value="ECO:0007669"/>
    <property type="project" value="UniProtKB-KW"/>
</dbReference>
<evidence type="ECO:0000256" key="7">
    <source>
        <dbReference type="ARBA" id="ARBA00022729"/>
    </source>
</evidence>
<evidence type="ECO:0000256" key="1">
    <source>
        <dbReference type="ARBA" id="ARBA00004251"/>
    </source>
</evidence>
<evidence type="ECO:0000256" key="21">
    <source>
        <dbReference type="SAM" id="SignalP"/>
    </source>
</evidence>
<evidence type="ECO:0000256" key="16">
    <source>
        <dbReference type="ARBA" id="ARBA00023180"/>
    </source>
</evidence>
<keyword evidence="13 20" id="KW-0472">Membrane</keyword>
<feature type="domain" description="Protein kinase" evidence="22">
    <location>
        <begin position="527"/>
        <end position="802"/>
    </location>
</feature>
<keyword evidence="14" id="KW-1015">Disulfide bond</keyword>